<dbReference type="EMBL" id="CP098023">
    <property type="protein sequence ID" value="WKD49478.1"/>
    <property type="molecule type" value="Genomic_DNA"/>
</dbReference>
<feature type="transmembrane region" description="Helical" evidence="1">
    <location>
        <begin position="12"/>
        <end position="29"/>
    </location>
</feature>
<organism evidence="3 4">
    <name type="scientific">Microbulbifer spongiae</name>
    <dbReference type="NCBI Taxonomy" id="2944933"/>
    <lineage>
        <taxon>Bacteria</taxon>
        <taxon>Pseudomonadati</taxon>
        <taxon>Pseudomonadota</taxon>
        <taxon>Gammaproteobacteria</taxon>
        <taxon>Cellvibrionales</taxon>
        <taxon>Microbulbiferaceae</taxon>
        <taxon>Microbulbifer</taxon>
    </lineage>
</organism>
<accession>A0ABY9E905</accession>
<dbReference type="PANTHER" id="PTHR37464:SF1">
    <property type="entry name" value="BLL2463 PROTEIN"/>
    <property type="match status" value="1"/>
</dbReference>
<evidence type="ECO:0000259" key="2">
    <source>
        <dbReference type="Pfam" id="PF07584"/>
    </source>
</evidence>
<dbReference type="Pfam" id="PF07584">
    <property type="entry name" value="BatA"/>
    <property type="match status" value="1"/>
</dbReference>
<keyword evidence="4" id="KW-1185">Reference proteome</keyword>
<gene>
    <name evidence="3" type="ORF">M8T91_16525</name>
</gene>
<evidence type="ECO:0000313" key="4">
    <source>
        <dbReference type="Proteomes" id="UP001321520"/>
    </source>
</evidence>
<feature type="transmembrane region" description="Helical" evidence="1">
    <location>
        <begin position="62"/>
        <end position="83"/>
    </location>
</feature>
<keyword evidence="1" id="KW-1133">Transmembrane helix</keyword>
<name>A0ABY9E905_9GAMM</name>
<sequence length="400" mass="45365">MLWINLFFQSPQWLWLFAALAIPIAIHLLRRSNPQQISFAAVQWIQRYAQSRARRPVVDNKWLLLLRLLLVALLVLLLAQPLIKRALYPQEAVILVDPGLAAADANAFIHSSLPQLAEVKHKVLWLSPETAEITSPPPQYTDLWKTLSRLSHRADLRRAHILLANDTFPASHRALQISPHWQWHSLHRPSTVQSPILPRIAVMGKAPSWWTPVLEDWRDTMPQLSVKTLEPEAAPKAQQTDWLIYTGSTPLPQTVMDFVSSGGLLITDKHTQGPDNFNFATVDRNPLVQAAPVGRGSWLRYGSDWHSAEFYRRANLPDDLWQQWSAQDWPLQHRNRSQWSGNTAIGIPVTDSAVERHRSEPLQSWLIAALLILLALERLLALTQPPAHAADRNSGETHHG</sequence>
<feature type="domain" description="Aerotolerance regulator N-terminal" evidence="2">
    <location>
        <begin position="8"/>
        <end position="81"/>
    </location>
</feature>
<evidence type="ECO:0000313" key="3">
    <source>
        <dbReference type="EMBL" id="WKD49478.1"/>
    </source>
</evidence>
<dbReference type="InterPro" id="IPR024163">
    <property type="entry name" value="Aerotolerance_reg_N"/>
</dbReference>
<dbReference type="InterPro" id="IPR011933">
    <property type="entry name" value="Double_TM_dom"/>
</dbReference>
<dbReference type="RefSeq" id="WP_301415304.1">
    <property type="nucleotide sequence ID" value="NZ_CP098023.1"/>
</dbReference>
<dbReference type="Proteomes" id="UP001321520">
    <property type="component" value="Chromosome"/>
</dbReference>
<evidence type="ECO:0000256" key="1">
    <source>
        <dbReference type="SAM" id="Phobius"/>
    </source>
</evidence>
<reference evidence="3 4" key="1">
    <citation type="submission" date="2022-05" db="EMBL/GenBank/DDBJ databases">
        <title>Microbulbifer sp. nov., isolated from sponge.</title>
        <authorList>
            <person name="Gao L."/>
        </authorList>
    </citation>
    <scope>NUCLEOTIDE SEQUENCE [LARGE SCALE GENOMIC DNA]</scope>
    <source>
        <strain evidence="3 4">MI-G</strain>
    </source>
</reference>
<dbReference type="NCBIfam" id="TIGR02226">
    <property type="entry name" value="two_anch"/>
    <property type="match status" value="1"/>
</dbReference>
<protein>
    <submittedName>
        <fullName evidence="3">BatA domain-containing protein</fullName>
    </submittedName>
</protein>
<proteinExistence type="predicted"/>
<keyword evidence="1" id="KW-0812">Transmembrane</keyword>
<dbReference type="PANTHER" id="PTHR37464">
    <property type="entry name" value="BLL2463 PROTEIN"/>
    <property type="match status" value="1"/>
</dbReference>
<keyword evidence="1" id="KW-0472">Membrane</keyword>